<organism evidence="1 2">
    <name type="scientific">Dysgonomonas termitidis</name>
    <dbReference type="NCBI Taxonomy" id="1516126"/>
    <lineage>
        <taxon>Bacteria</taxon>
        <taxon>Pseudomonadati</taxon>
        <taxon>Bacteroidota</taxon>
        <taxon>Bacteroidia</taxon>
        <taxon>Bacteroidales</taxon>
        <taxon>Dysgonomonadaceae</taxon>
        <taxon>Dysgonomonas</taxon>
    </lineage>
</organism>
<dbReference type="RefSeq" id="WP_379993892.1">
    <property type="nucleotide sequence ID" value="NZ_JBHSGN010000024.1"/>
</dbReference>
<dbReference type="EMBL" id="JBHSGN010000024">
    <property type="protein sequence ID" value="MFC4672697.1"/>
    <property type="molecule type" value="Genomic_DNA"/>
</dbReference>
<evidence type="ECO:0000313" key="2">
    <source>
        <dbReference type="Proteomes" id="UP001596023"/>
    </source>
</evidence>
<gene>
    <name evidence="1" type="ORF">ACFO6W_03215</name>
</gene>
<accession>A0ABV9KRL0</accession>
<proteinExistence type="predicted"/>
<keyword evidence="2" id="KW-1185">Reference proteome</keyword>
<comment type="caution">
    <text evidence="1">The sequence shown here is derived from an EMBL/GenBank/DDBJ whole genome shotgun (WGS) entry which is preliminary data.</text>
</comment>
<sequence>MEKRESLLRIKENILKNRGEWDLTDDNGEPVVYDDNMDIPIPDLAINKDDTPCALVPLGYFDEDTLCKILATM</sequence>
<reference evidence="2" key="1">
    <citation type="journal article" date="2019" name="Int. J. Syst. Evol. Microbiol.">
        <title>The Global Catalogue of Microorganisms (GCM) 10K type strain sequencing project: providing services to taxonomists for standard genome sequencing and annotation.</title>
        <authorList>
            <consortium name="The Broad Institute Genomics Platform"/>
            <consortium name="The Broad Institute Genome Sequencing Center for Infectious Disease"/>
            <person name="Wu L."/>
            <person name="Ma J."/>
        </authorList>
    </citation>
    <scope>NUCLEOTIDE SEQUENCE [LARGE SCALE GENOMIC DNA]</scope>
    <source>
        <strain evidence="2">CCUG 66188</strain>
    </source>
</reference>
<evidence type="ECO:0000313" key="1">
    <source>
        <dbReference type="EMBL" id="MFC4672697.1"/>
    </source>
</evidence>
<name>A0ABV9KRL0_9BACT</name>
<protein>
    <submittedName>
        <fullName evidence="1">Uncharacterized protein</fullName>
    </submittedName>
</protein>
<dbReference type="Proteomes" id="UP001596023">
    <property type="component" value="Unassembled WGS sequence"/>
</dbReference>